<dbReference type="OrthoDB" id="2431938at2759"/>
<evidence type="ECO:0008006" key="4">
    <source>
        <dbReference type="Google" id="ProtNLM"/>
    </source>
</evidence>
<reference evidence="1" key="1">
    <citation type="submission" date="2021-02" db="EMBL/GenBank/DDBJ databases">
        <authorList>
            <person name="Nowell W R."/>
        </authorList>
    </citation>
    <scope>NUCLEOTIDE SEQUENCE</scope>
</reference>
<dbReference type="EMBL" id="CAJNOQ010026708">
    <property type="protein sequence ID" value="CAF1547969.1"/>
    <property type="molecule type" value="Genomic_DNA"/>
</dbReference>
<proteinExistence type="predicted"/>
<dbReference type="Gene3D" id="3.40.50.720">
    <property type="entry name" value="NAD(P)-binding Rossmann-like Domain"/>
    <property type="match status" value="1"/>
</dbReference>
<protein>
    <recommendedName>
        <fullName evidence="4">FAD-binding domain-containing protein</fullName>
    </recommendedName>
</protein>
<keyword evidence="3" id="KW-1185">Reference proteome</keyword>
<feature type="non-terminal residue" evidence="1">
    <location>
        <position position="1"/>
    </location>
</feature>
<evidence type="ECO:0000313" key="3">
    <source>
        <dbReference type="Proteomes" id="UP000663829"/>
    </source>
</evidence>
<dbReference type="InterPro" id="IPR036188">
    <property type="entry name" value="FAD/NAD-bd_sf"/>
</dbReference>
<organism evidence="1 3">
    <name type="scientific">Didymodactylos carnosus</name>
    <dbReference type="NCBI Taxonomy" id="1234261"/>
    <lineage>
        <taxon>Eukaryota</taxon>
        <taxon>Metazoa</taxon>
        <taxon>Spiralia</taxon>
        <taxon>Gnathifera</taxon>
        <taxon>Rotifera</taxon>
        <taxon>Eurotatoria</taxon>
        <taxon>Bdelloidea</taxon>
        <taxon>Philodinida</taxon>
        <taxon>Philodinidae</taxon>
        <taxon>Didymodactylos</taxon>
    </lineage>
</organism>
<dbReference type="EMBL" id="CAJOBC010092368">
    <property type="protein sequence ID" value="CAF4408738.1"/>
    <property type="molecule type" value="Genomic_DNA"/>
</dbReference>
<name>A0A815WPG2_9BILA</name>
<gene>
    <name evidence="1" type="ORF">GPM918_LOCUS39022</name>
    <name evidence="2" type="ORF">SRO942_LOCUS39873</name>
</gene>
<dbReference type="Proteomes" id="UP000663829">
    <property type="component" value="Unassembled WGS sequence"/>
</dbReference>
<comment type="caution">
    <text evidence="1">The sequence shown here is derived from an EMBL/GenBank/DDBJ whole genome shotgun (WGS) entry which is preliminary data.</text>
</comment>
<dbReference type="Gene3D" id="3.50.50.60">
    <property type="entry name" value="FAD/NAD(P)-binding domain"/>
    <property type="match status" value="1"/>
</dbReference>
<dbReference type="SUPFAM" id="SSF51905">
    <property type="entry name" value="FAD/NAD(P)-binding domain"/>
    <property type="match status" value="1"/>
</dbReference>
<evidence type="ECO:0000313" key="2">
    <source>
        <dbReference type="EMBL" id="CAF4408738.1"/>
    </source>
</evidence>
<accession>A0A815WPG2</accession>
<dbReference type="Proteomes" id="UP000681722">
    <property type="component" value="Unassembled WGS sequence"/>
</dbReference>
<evidence type="ECO:0000313" key="1">
    <source>
        <dbReference type="EMBL" id="CAF1547969.1"/>
    </source>
</evidence>
<sequence>PQHHIKFILFTGNPSVVLTPNYVHMHTDTSSPLPVLIIEGGVVGLTPAPACTIAKIPFKLLSTQLQSDKRAGIGIIELSWKQWTDLRSRVKYIGDSAHAIPPNLALGGILAVQDSLQLASELRTATQQCKGTVTIKRGHGWLSCILAGADGASPPAKDAEVSVTIQQHADGSETRIPTEIETVSSCNCAGPFQFQNYYVAETCVQNTIHYIDLADSRAFVTMFPHKLHQRALQSSITLISGASAVPGLSSAVCLKLSKQYLTKVEVINIRISP</sequence>
<dbReference type="AlphaFoldDB" id="A0A815WPG2"/>
<feature type="non-terminal residue" evidence="1">
    <location>
        <position position="273"/>
    </location>
</feature>